<name>A0AAV3AHE0_PYXAD</name>
<proteinExistence type="inferred from homology"/>
<dbReference type="PANTHER" id="PTHR14469:SF0">
    <property type="entry name" value="FAMILY WITH SEQUENCE SIMILARITY 113"/>
    <property type="match status" value="1"/>
</dbReference>
<keyword evidence="3" id="KW-1185">Reference proteome</keyword>
<dbReference type="PANTHER" id="PTHR14469">
    <property type="entry name" value="SARCOMA ANTIGEN NY-SAR-23"/>
    <property type="match status" value="1"/>
</dbReference>
<sequence>MKFEIECRRPRLLLRPSVPRFIGLTFCVCYPGTGKWDSSPSVYVEGMGWETPVYLTGTEMHNAIIYRQVRHYTTDHKLVQFYFLTRVSSEYIESVLDVIRYHEQSLQMYKSNLDYLFIRLTKVLSPKCLVICNMSTSVGFKAEGNFYSTTLADLHKLDVIDLHFHLRFKLRSKVKDATHSNQLAHRKYTCILMTHID</sequence>
<evidence type="ECO:0000313" key="2">
    <source>
        <dbReference type="EMBL" id="DBA21413.1"/>
    </source>
</evidence>
<reference evidence="2" key="1">
    <citation type="thesis" date="2020" institute="ProQuest LLC" country="789 East Eisenhower Parkway, Ann Arbor, MI, USA">
        <title>Comparative Genomics and Chromosome Evolution.</title>
        <authorList>
            <person name="Mudd A.B."/>
        </authorList>
    </citation>
    <scope>NUCLEOTIDE SEQUENCE</scope>
    <source>
        <strain evidence="2">1538</strain>
        <tissue evidence="2">Blood</tissue>
    </source>
</reference>
<gene>
    <name evidence="2" type="ORF">GDO54_018054</name>
</gene>
<evidence type="ECO:0000313" key="3">
    <source>
        <dbReference type="Proteomes" id="UP001181693"/>
    </source>
</evidence>
<protein>
    <submittedName>
        <fullName evidence="2">Uncharacterized protein</fullName>
    </submittedName>
</protein>
<accession>A0AAV3AHE0</accession>
<dbReference type="EMBL" id="DYDO01000007">
    <property type="protein sequence ID" value="DBA21413.1"/>
    <property type="molecule type" value="Genomic_DNA"/>
</dbReference>
<comment type="caution">
    <text evidence="2">The sequence shown here is derived from an EMBL/GenBank/DDBJ whole genome shotgun (WGS) entry which is preliminary data.</text>
</comment>
<comment type="similarity">
    <text evidence="1">Belongs to the PC-esterase family.</text>
</comment>
<organism evidence="2 3">
    <name type="scientific">Pyxicephalus adspersus</name>
    <name type="common">African bullfrog</name>
    <dbReference type="NCBI Taxonomy" id="30357"/>
    <lineage>
        <taxon>Eukaryota</taxon>
        <taxon>Metazoa</taxon>
        <taxon>Chordata</taxon>
        <taxon>Craniata</taxon>
        <taxon>Vertebrata</taxon>
        <taxon>Euteleostomi</taxon>
        <taxon>Amphibia</taxon>
        <taxon>Batrachia</taxon>
        <taxon>Anura</taxon>
        <taxon>Neobatrachia</taxon>
        <taxon>Ranoidea</taxon>
        <taxon>Pyxicephalidae</taxon>
        <taxon>Pyxicephalinae</taxon>
        <taxon>Pyxicephalus</taxon>
    </lineage>
</organism>
<dbReference type="AlphaFoldDB" id="A0AAV3AHE0"/>
<evidence type="ECO:0000256" key="1">
    <source>
        <dbReference type="ARBA" id="ARBA00037957"/>
    </source>
</evidence>
<dbReference type="Proteomes" id="UP001181693">
    <property type="component" value="Unassembled WGS sequence"/>
</dbReference>